<reference evidence="1 2" key="1">
    <citation type="submission" date="2019-06" db="EMBL/GenBank/DDBJ databases">
        <title>Genome Sequence of the Brown Rot Fungal Pathogen Monilinia fructicola.</title>
        <authorList>
            <person name="De Miccolis Angelini R.M."/>
            <person name="Landi L."/>
            <person name="Abate D."/>
            <person name="Pollastro S."/>
            <person name="Romanazzi G."/>
            <person name="Faretra F."/>
        </authorList>
    </citation>
    <scope>NUCLEOTIDE SEQUENCE [LARGE SCALE GENOMIC DNA]</scope>
    <source>
        <strain evidence="1 2">Mfrc123</strain>
    </source>
</reference>
<sequence length="99" mass="11722">MLYTFHTYQTIIFSLALKHSLHFHVQSFSSYHSLSNPSSFLAFRRLIKSAKFDDDSRPVLHCPSHANTTFAVLILKIVDHLNQDISIYYIRWNYFKLKE</sequence>
<proteinExistence type="predicted"/>
<organism evidence="1 2">
    <name type="scientific">Monilinia fructicola</name>
    <name type="common">Brown rot fungus</name>
    <name type="synonym">Ciboria fructicola</name>
    <dbReference type="NCBI Taxonomy" id="38448"/>
    <lineage>
        <taxon>Eukaryota</taxon>
        <taxon>Fungi</taxon>
        <taxon>Dikarya</taxon>
        <taxon>Ascomycota</taxon>
        <taxon>Pezizomycotina</taxon>
        <taxon>Leotiomycetes</taxon>
        <taxon>Helotiales</taxon>
        <taxon>Sclerotiniaceae</taxon>
        <taxon>Monilinia</taxon>
    </lineage>
</organism>
<dbReference type="AlphaFoldDB" id="A0A5M9JDW1"/>
<evidence type="ECO:0000313" key="1">
    <source>
        <dbReference type="EMBL" id="KAA8566012.1"/>
    </source>
</evidence>
<protein>
    <submittedName>
        <fullName evidence="1">Uncharacterized protein</fullName>
    </submittedName>
</protein>
<accession>A0A5M9JDW1</accession>
<dbReference type="EMBL" id="VICG01000013">
    <property type="protein sequence ID" value="KAA8566012.1"/>
    <property type="molecule type" value="Genomic_DNA"/>
</dbReference>
<gene>
    <name evidence="1" type="ORF">EYC84_009812</name>
</gene>
<keyword evidence="2" id="KW-1185">Reference proteome</keyword>
<comment type="caution">
    <text evidence="1">The sequence shown here is derived from an EMBL/GenBank/DDBJ whole genome shotgun (WGS) entry which is preliminary data.</text>
</comment>
<evidence type="ECO:0000313" key="2">
    <source>
        <dbReference type="Proteomes" id="UP000322873"/>
    </source>
</evidence>
<dbReference type="Proteomes" id="UP000322873">
    <property type="component" value="Unassembled WGS sequence"/>
</dbReference>
<name>A0A5M9JDW1_MONFR</name>